<dbReference type="GO" id="GO:0016301">
    <property type="term" value="F:kinase activity"/>
    <property type="evidence" value="ECO:0007669"/>
    <property type="project" value="UniProtKB-KW"/>
</dbReference>
<dbReference type="InterPro" id="IPR029056">
    <property type="entry name" value="Ribokinase-like"/>
</dbReference>
<dbReference type="SUPFAM" id="SSF53613">
    <property type="entry name" value="Ribokinase-like"/>
    <property type="match status" value="1"/>
</dbReference>
<dbReference type="CDD" id="cd01168">
    <property type="entry name" value="adenosine_kinase"/>
    <property type="match status" value="1"/>
</dbReference>
<feature type="region of interest" description="Disordered" evidence="4">
    <location>
        <begin position="81"/>
        <end position="116"/>
    </location>
</feature>
<comment type="caution">
    <text evidence="6">The sequence shown here is derived from an EMBL/GenBank/DDBJ whole genome shotgun (WGS) entry which is preliminary data.</text>
</comment>
<dbReference type="AlphaFoldDB" id="A0AAV1RFE6"/>
<proteinExistence type="inferred from homology"/>
<evidence type="ECO:0000259" key="5">
    <source>
        <dbReference type="Pfam" id="PF00294"/>
    </source>
</evidence>
<dbReference type="PANTHER" id="PTHR43320">
    <property type="entry name" value="SUGAR KINASE"/>
    <property type="match status" value="1"/>
</dbReference>
<dbReference type="PANTHER" id="PTHR43320:SF3">
    <property type="entry name" value="CARBOHYDRATE KINASE PFKB DOMAIN-CONTAINING PROTEIN"/>
    <property type="match status" value="1"/>
</dbReference>
<evidence type="ECO:0000256" key="3">
    <source>
        <dbReference type="ARBA" id="ARBA00022777"/>
    </source>
</evidence>
<protein>
    <recommendedName>
        <fullName evidence="5">Carbohydrate kinase PfkB domain-containing protein</fullName>
    </recommendedName>
</protein>
<keyword evidence="7" id="KW-1185">Reference proteome</keyword>
<evidence type="ECO:0000313" key="6">
    <source>
        <dbReference type="EMBL" id="CAK7333645.1"/>
    </source>
</evidence>
<reference evidence="6 7" key="1">
    <citation type="submission" date="2024-01" db="EMBL/GenBank/DDBJ databases">
        <authorList>
            <person name="Waweru B."/>
        </authorList>
    </citation>
    <scope>NUCLEOTIDE SEQUENCE [LARGE SCALE GENOMIC DNA]</scope>
</reference>
<evidence type="ECO:0000256" key="1">
    <source>
        <dbReference type="ARBA" id="ARBA00010688"/>
    </source>
</evidence>
<dbReference type="FunFam" id="3.40.1190.20:FF:000025">
    <property type="entry name" value="Putative sugar kinase slr0537"/>
    <property type="match status" value="1"/>
</dbReference>
<dbReference type="Proteomes" id="UP001314170">
    <property type="component" value="Unassembled WGS sequence"/>
</dbReference>
<organism evidence="6 7">
    <name type="scientific">Dovyalis caffra</name>
    <dbReference type="NCBI Taxonomy" id="77055"/>
    <lineage>
        <taxon>Eukaryota</taxon>
        <taxon>Viridiplantae</taxon>
        <taxon>Streptophyta</taxon>
        <taxon>Embryophyta</taxon>
        <taxon>Tracheophyta</taxon>
        <taxon>Spermatophyta</taxon>
        <taxon>Magnoliopsida</taxon>
        <taxon>eudicotyledons</taxon>
        <taxon>Gunneridae</taxon>
        <taxon>Pentapetalae</taxon>
        <taxon>rosids</taxon>
        <taxon>fabids</taxon>
        <taxon>Malpighiales</taxon>
        <taxon>Salicaceae</taxon>
        <taxon>Flacourtieae</taxon>
        <taxon>Dovyalis</taxon>
    </lineage>
</organism>
<name>A0AAV1RFE6_9ROSI</name>
<dbReference type="EMBL" id="CAWUPB010000936">
    <property type="protein sequence ID" value="CAK7333645.1"/>
    <property type="molecule type" value="Genomic_DNA"/>
</dbReference>
<evidence type="ECO:0000256" key="2">
    <source>
        <dbReference type="ARBA" id="ARBA00022679"/>
    </source>
</evidence>
<dbReference type="Gene3D" id="3.40.1190.20">
    <property type="match status" value="1"/>
</dbReference>
<dbReference type="Pfam" id="PF00294">
    <property type="entry name" value="PfkB"/>
    <property type="match status" value="1"/>
</dbReference>
<dbReference type="InterPro" id="IPR011611">
    <property type="entry name" value="PfkB_dom"/>
</dbReference>
<evidence type="ECO:0000256" key="4">
    <source>
        <dbReference type="SAM" id="MobiDB-lite"/>
    </source>
</evidence>
<keyword evidence="3" id="KW-0418">Kinase</keyword>
<dbReference type="InterPro" id="IPR052700">
    <property type="entry name" value="Carb_kinase_PfkB-like"/>
</dbReference>
<keyword evidence="2" id="KW-0808">Transferase</keyword>
<accession>A0AAV1RFE6</accession>
<evidence type="ECO:0000313" key="7">
    <source>
        <dbReference type="Proteomes" id="UP001314170"/>
    </source>
</evidence>
<feature type="domain" description="Carbohydrate kinase PfkB" evidence="5">
    <location>
        <begin position="230"/>
        <end position="459"/>
    </location>
</feature>
<sequence length="491" mass="52293">MMSSFSLLSPAIASPPHIITRHPPPLSSPIFSLYPNPLSLYAHNATTTDLSSHYGPIQTSKLDSMGKTSRGAFRISSLSNFEGELGTGSQGSEGDDDDDDGEEEEEVEGGSPSSVLPERWDVLGLGQAMVDFSGMVDDEFLKRLELEKGTRKLVNHEERGRVLRAMDGCSYKAAAGGSLSNSLVALARLGSKPVGGPALNVAMAGSVGSDPLGGFYSDLMRFNIFSYDLFHRSKLRRANVNFLSAPVKDGTTGTVIVLTTPDAQRTMLAYQGTSSTVNYDPCLASIISKTNILVVEGYLFEFPDTIKTISKACEEAHRSGALVAITASDVSCIERHYDDFWEIVGNCADVVFANSDEARALCDFAPKESSISATRYLSHFVPFVSVTDGPRGSYIGVKGEAVYIPPSPCAPIDTCGAGDAYASGILYGILRGVSDLKGMGALAARVAATVVKQQGTRLKVQDAVELAESFAFHLEHFAIGSDIGSDHISSL</sequence>
<dbReference type="InterPro" id="IPR002173">
    <property type="entry name" value="Carboh/pur_kinase_PfkB_CS"/>
</dbReference>
<gene>
    <name evidence="6" type="ORF">DCAF_LOCUS9546</name>
</gene>
<feature type="compositionally biased region" description="Acidic residues" evidence="4">
    <location>
        <begin position="93"/>
        <end position="108"/>
    </location>
</feature>
<dbReference type="PROSITE" id="PS00584">
    <property type="entry name" value="PFKB_KINASES_2"/>
    <property type="match status" value="1"/>
</dbReference>
<comment type="similarity">
    <text evidence="1">Belongs to the carbohydrate kinase PfkB family.</text>
</comment>